<organism evidence="2 3">
    <name type="scientific">Pleurodeles waltl</name>
    <name type="common">Iberian ribbed newt</name>
    <dbReference type="NCBI Taxonomy" id="8319"/>
    <lineage>
        <taxon>Eukaryota</taxon>
        <taxon>Metazoa</taxon>
        <taxon>Chordata</taxon>
        <taxon>Craniata</taxon>
        <taxon>Vertebrata</taxon>
        <taxon>Euteleostomi</taxon>
        <taxon>Amphibia</taxon>
        <taxon>Batrachia</taxon>
        <taxon>Caudata</taxon>
        <taxon>Salamandroidea</taxon>
        <taxon>Salamandridae</taxon>
        <taxon>Pleurodelinae</taxon>
        <taxon>Pleurodeles</taxon>
    </lineage>
</organism>
<protein>
    <submittedName>
        <fullName evidence="2">Uncharacterized protein</fullName>
    </submittedName>
</protein>
<accession>A0AAV7TM07</accession>
<evidence type="ECO:0000313" key="2">
    <source>
        <dbReference type="EMBL" id="KAJ1177239.1"/>
    </source>
</evidence>
<proteinExistence type="predicted"/>
<sequence length="87" mass="8896">MECDCGRRIASVTPLHLGAAFSGGSAAPVVSGSATLTPQGKLLKKNDEQLPLTSPLALQLDNCRGRRGDKHAGSKAGLPVTTPDGVM</sequence>
<evidence type="ECO:0000313" key="3">
    <source>
        <dbReference type="Proteomes" id="UP001066276"/>
    </source>
</evidence>
<keyword evidence="3" id="KW-1185">Reference proteome</keyword>
<comment type="caution">
    <text evidence="2">The sequence shown here is derived from an EMBL/GenBank/DDBJ whole genome shotgun (WGS) entry which is preliminary data.</text>
</comment>
<dbReference type="AlphaFoldDB" id="A0AAV7TM07"/>
<feature type="region of interest" description="Disordered" evidence="1">
    <location>
        <begin position="65"/>
        <end position="87"/>
    </location>
</feature>
<dbReference type="Proteomes" id="UP001066276">
    <property type="component" value="Chromosome 3_2"/>
</dbReference>
<dbReference type="EMBL" id="JANPWB010000006">
    <property type="protein sequence ID" value="KAJ1177239.1"/>
    <property type="molecule type" value="Genomic_DNA"/>
</dbReference>
<name>A0AAV7TM07_PLEWA</name>
<evidence type="ECO:0000256" key="1">
    <source>
        <dbReference type="SAM" id="MobiDB-lite"/>
    </source>
</evidence>
<gene>
    <name evidence="2" type="ORF">NDU88_002500</name>
</gene>
<reference evidence="2" key="1">
    <citation type="journal article" date="2022" name="bioRxiv">
        <title>Sequencing and chromosome-scale assembly of the giantPleurodeles waltlgenome.</title>
        <authorList>
            <person name="Brown T."/>
            <person name="Elewa A."/>
            <person name="Iarovenko S."/>
            <person name="Subramanian E."/>
            <person name="Araus A.J."/>
            <person name="Petzold A."/>
            <person name="Susuki M."/>
            <person name="Suzuki K.-i.T."/>
            <person name="Hayashi T."/>
            <person name="Toyoda A."/>
            <person name="Oliveira C."/>
            <person name="Osipova E."/>
            <person name="Leigh N.D."/>
            <person name="Simon A."/>
            <person name="Yun M.H."/>
        </authorList>
    </citation>
    <scope>NUCLEOTIDE SEQUENCE</scope>
    <source>
        <strain evidence="2">20211129_DDA</strain>
        <tissue evidence="2">Liver</tissue>
    </source>
</reference>